<gene>
    <name evidence="1" type="ORF">K488DRAFT_79774</name>
</gene>
<reference evidence="1" key="1">
    <citation type="submission" date="2021-02" db="EMBL/GenBank/DDBJ databases">
        <authorList>
            <consortium name="DOE Joint Genome Institute"/>
            <person name="Ahrendt S."/>
            <person name="Looney B.P."/>
            <person name="Miyauchi S."/>
            <person name="Morin E."/>
            <person name="Drula E."/>
            <person name="Courty P.E."/>
            <person name="Chicoki N."/>
            <person name="Fauchery L."/>
            <person name="Kohler A."/>
            <person name="Kuo A."/>
            <person name="Labutti K."/>
            <person name="Pangilinan J."/>
            <person name="Lipzen A."/>
            <person name="Riley R."/>
            <person name="Andreopoulos W."/>
            <person name="He G."/>
            <person name="Johnson J."/>
            <person name="Barry K.W."/>
            <person name="Grigoriev I.V."/>
            <person name="Nagy L."/>
            <person name="Hibbett D."/>
            <person name="Henrissat B."/>
            <person name="Matheny P.B."/>
            <person name="Labbe J."/>
            <person name="Martin F."/>
        </authorList>
    </citation>
    <scope>NUCLEOTIDE SEQUENCE</scope>
    <source>
        <strain evidence="1">EC-137</strain>
    </source>
</reference>
<organism evidence="1 2">
    <name type="scientific">Vararia minispora EC-137</name>
    <dbReference type="NCBI Taxonomy" id="1314806"/>
    <lineage>
        <taxon>Eukaryota</taxon>
        <taxon>Fungi</taxon>
        <taxon>Dikarya</taxon>
        <taxon>Basidiomycota</taxon>
        <taxon>Agaricomycotina</taxon>
        <taxon>Agaricomycetes</taxon>
        <taxon>Russulales</taxon>
        <taxon>Lachnocladiaceae</taxon>
        <taxon>Vararia</taxon>
    </lineage>
</organism>
<sequence length="1132" mass="129748">MPPRRSIRRTAEESDNSQKENAPQASPIARKIRTKGNRAPESEREESGREEPESPKGRKRARVNEEGDGHEIKVKPEPVSVRKQDRTLARDVDGFVTGSIVRVKLHNFVTYEDVEFRPGPHLNMIIGPNGTGKSSIACAIALGLNYHPSILGRANELNAFVKMGATEGFIEIELKGPVGGKNVVIRRKLTAKSKTSQFAMDGRQATGREVQQKMSELNIQVDSLCSFLPQDRVSEFAQMTPQQLLRETERSAGDDRLTAWHDALVNAGKERKELAELLAADNKQLETLQERNANLERDVQRFKERKEIERQIALLELIVPFMEYTEARERYTKAKEEQRRLHKEVQDLRKRHEPLHNLRKRFESQHRKLNELRDDKKKEAQQDVQTKLQNLKKAEKKRLKDIEDLEKNIAKIQRQLEEPVDLEDIQAIQEEIRQVNQLSQGMRSKQIDLQDRQRANVEVTSQARQEFNAAQTAMAQLEDEAHRKLDNYARFDPDGAAVVRWLRENRGRFRMPVIEPPALSVTVPNRAYADAIEACFNSFQIRTFVAQCEEDYQLLNRLAVDTTEAIGRRARISTWFRGDADRGTPPMTEDEMRQLGFDGYAIDFIDCPEGLKTFLQAECRLHRTAIGLSFQRVNGNKAMEIVGNSGGGTFIVGRTQNQVTRSAYGRRLAQNLTREILPARAFVGSTVDHARRQQIQETIMEARSRLETHDMEAAVLADEDRLLKQEHAEHKKQHDALNKRMKAVHDHHKRVVNMKNRLASQSDKLEKLKNAPPIDVEREKLKKSLSDVTKKRINLARQVTDLIRSSIADQDAATKAGLRYLQAGSNKTALDVLISERAYELDEAIARFDVAQRAYVALKEDTKRKLDASKAKLDEVDDDVRDAFREMERSGTVQNRDVEELQNELEVQRQKLDLCFQTNPGVIEQYERRKAEIEALTEKVAERQRKADKVERQIKMAKDNWHPALLDLVKSIGQKFSAAFERIGCAGEIELTEHEDYDKWAITIRVKFRDNEQLQQLTAHRQSGGERSLTTILYLMSLTEQARAPFSLVDEINQGMDQRAERTVHNELVKTTCGTGESGQYFLITPKLLPDLEYHRRMKVLCVNNGEWLTEDKRVGDLKTFLRRYTASAQAA</sequence>
<name>A0ACB8QEE9_9AGAM</name>
<keyword evidence="2" id="KW-1185">Reference proteome</keyword>
<evidence type="ECO:0000313" key="1">
    <source>
        <dbReference type="EMBL" id="KAI0030174.1"/>
    </source>
</evidence>
<accession>A0ACB8QEE9</accession>
<evidence type="ECO:0000313" key="2">
    <source>
        <dbReference type="Proteomes" id="UP000814128"/>
    </source>
</evidence>
<comment type="caution">
    <text evidence="1">The sequence shown here is derived from an EMBL/GenBank/DDBJ whole genome shotgun (WGS) entry which is preliminary data.</text>
</comment>
<dbReference type="EMBL" id="MU273636">
    <property type="protein sequence ID" value="KAI0030174.1"/>
    <property type="molecule type" value="Genomic_DNA"/>
</dbReference>
<keyword evidence="1" id="KW-0378">Hydrolase</keyword>
<proteinExistence type="predicted"/>
<dbReference type="Proteomes" id="UP000814128">
    <property type="component" value="Unassembled WGS sequence"/>
</dbReference>
<reference evidence="1" key="2">
    <citation type="journal article" date="2022" name="New Phytol.">
        <title>Evolutionary transition to the ectomycorrhizal habit in the genomes of a hyperdiverse lineage of mushroom-forming fungi.</title>
        <authorList>
            <person name="Looney B."/>
            <person name="Miyauchi S."/>
            <person name="Morin E."/>
            <person name="Drula E."/>
            <person name="Courty P.E."/>
            <person name="Kohler A."/>
            <person name="Kuo A."/>
            <person name="LaButti K."/>
            <person name="Pangilinan J."/>
            <person name="Lipzen A."/>
            <person name="Riley R."/>
            <person name="Andreopoulos W."/>
            <person name="He G."/>
            <person name="Johnson J."/>
            <person name="Nolan M."/>
            <person name="Tritt A."/>
            <person name="Barry K.W."/>
            <person name="Grigoriev I.V."/>
            <person name="Nagy L.G."/>
            <person name="Hibbett D."/>
            <person name="Henrissat B."/>
            <person name="Matheny P.B."/>
            <person name="Labbe J."/>
            <person name="Martin F.M."/>
        </authorList>
    </citation>
    <scope>NUCLEOTIDE SEQUENCE</scope>
    <source>
        <strain evidence="1">EC-137</strain>
    </source>
</reference>
<protein>
    <submittedName>
        <fullName evidence="1">P-loop containing nucleoside triphosphate hydrolase protein</fullName>
    </submittedName>
</protein>